<name>A0AAV7LED5_PLEWA</name>
<keyword evidence="2" id="KW-1185">Reference proteome</keyword>
<gene>
    <name evidence="1" type="ORF">NDU88_003125</name>
</gene>
<protein>
    <submittedName>
        <fullName evidence="1">Uncharacterized protein</fullName>
    </submittedName>
</protein>
<comment type="caution">
    <text evidence="1">The sequence shown here is derived from an EMBL/GenBank/DDBJ whole genome shotgun (WGS) entry which is preliminary data.</text>
</comment>
<dbReference type="AlphaFoldDB" id="A0AAV7LED5"/>
<dbReference type="Proteomes" id="UP001066276">
    <property type="component" value="Chromosome 11"/>
</dbReference>
<sequence length="134" mass="15205">MMGQERRNPCGGRVAGDSEGQRKCIFQRAEVPDAIVLAVKAKKQLDQELTQQEDVLAALQRQVDYGDASESDCLEVRGRVVDLWDRLDNYVRRNYRQRLFRERDRSGVCWLGSSGGSVPFPSSRGSAVLLEKRF</sequence>
<evidence type="ECO:0000313" key="1">
    <source>
        <dbReference type="EMBL" id="KAJ1089985.1"/>
    </source>
</evidence>
<evidence type="ECO:0000313" key="2">
    <source>
        <dbReference type="Proteomes" id="UP001066276"/>
    </source>
</evidence>
<proteinExistence type="predicted"/>
<accession>A0AAV7LED5</accession>
<reference evidence="1" key="1">
    <citation type="journal article" date="2022" name="bioRxiv">
        <title>Sequencing and chromosome-scale assembly of the giantPleurodeles waltlgenome.</title>
        <authorList>
            <person name="Brown T."/>
            <person name="Elewa A."/>
            <person name="Iarovenko S."/>
            <person name="Subramanian E."/>
            <person name="Araus A.J."/>
            <person name="Petzold A."/>
            <person name="Susuki M."/>
            <person name="Suzuki K.-i.T."/>
            <person name="Hayashi T."/>
            <person name="Toyoda A."/>
            <person name="Oliveira C."/>
            <person name="Osipova E."/>
            <person name="Leigh N.D."/>
            <person name="Simon A."/>
            <person name="Yun M.H."/>
        </authorList>
    </citation>
    <scope>NUCLEOTIDE SEQUENCE</scope>
    <source>
        <strain evidence="1">20211129_DDA</strain>
        <tissue evidence="1">Liver</tissue>
    </source>
</reference>
<organism evidence="1 2">
    <name type="scientific">Pleurodeles waltl</name>
    <name type="common">Iberian ribbed newt</name>
    <dbReference type="NCBI Taxonomy" id="8319"/>
    <lineage>
        <taxon>Eukaryota</taxon>
        <taxon>Metazoa</taxon>
        <taxon>Chordata</taxon>
        <taxon>Craniata</taxon>
        <taxon>Vertebrata</taxon>
        <taxon>Euteleostomi</taxon>
        <taxon>Amphibia</taxon>
        <taxon>Batrachia</taxon>
        <taxon>Caudata</taxon>
        <taxon>Salamandroidea</taxon>
        <taxon>Salamandridae</taxon>
        <taxon>Pleurodelinae</taxon>
        <taxon>Pleurodeles</taxon>
    </lineage>
</organism>
<dbReference type="EMBL" id="JANPWB010000015">
    <property type="protein sequence ID" value="KAJ1089985.1"/>
    <property type="molecule type" value="Genomic_DNA"/>
</dbReference>